<keyword evidence="2" id="KW-1185">Reference proteome</keyword>
<gene>
    <name evidence="1" type="ORF">BCR35DRAFT_309710</name>
</gene>
<dbReference type="Gene3D" id="3.80.10.10">
    <property type="entry name" value="Ribonuclease Inhibitor"/>
    <property type="match status" value="1"/>
</dbReference>
<reference evidence="1 2" key="1">
    <citation type="submission" date="2016-07" db="EMBL/GenBank/DDBJ databases">
        <title>Pervasive Adenine N6-methylation of Active Genes in Fungi.</title>
        <authorList>
            <consortium name="DOE Joint Genome Institute"/>
            <person name="Mondo S.J."/>
            <person name="Dannebaum R.O."/>
            <person name="Kuo R.C."/>
            <person name="Labutti K."/>
            <person name="Haridas S."/>
            <person name="Kuo A."/>
            <person name="Salamov A."/>
            <person name="Ahrendt S.R."/>
            <person name="Lipzen A."/>
            <person name="Sullivan W."/>
            <person name="Andreopoulos W.B."/>
            <person name="Clum A."/>
            <person name="Lindquist E."/>
            <person name="Daum C."/>
            <person name="Ramamoorthy G.K."/>
            <person name="Gryganskyi A."/>
            <person name="Culley D."/>
            <person name="Magnuson J.K."/>
            <person name="James T.Y."/>
            <person name="O'Malley M.A."/>
            <person name="Stajich J.E."/>
            <person name="Spatafora J.W."/>
            <person name="Visel A."/>
            <person name="Grigoriev I.V."/>
        </authorList>
    </citation>
    <scope>NUCLEOTIDE SEQUENCE [LARGE SCALE GENOMIC DNA]</scope>
    <source>
        <strain evidence="1 2">62-1032</strain>
    </source>
</reference>
<dbReference type="AlphaFoldDB" id="A0A1Y2DCW8"/>
<proteinExistence type="predicted"/>
<dbReference type="Proteomes" id="UP000193467">
    <property type="component" value="Unassembled WGS sequence"/>
</dbReference>
<organism evidence="1 2">
    <name type="scientific">Leucosporidium creatinivorum</name>
    <dbReference type="NCBI Taxonomy" id="106004"/>
    <lineage>
        <taxon>Eukaryota</taxon>
        <taxon>Fungi</taxon>
        <taxon>Dikarya</taxon>
        <taxon>Basidiomycota</taxon>
        <taxon>Pucciniomycotina</taxon>
        <taxon>Microbotryomycetes</taxon>
        <taxon>Leucosporidiales</taxon>
        <taxon>Leucosporidium</taxon>
    </lineage>
</organism>
<evidence type="ECO:0008006" key="3">
    <source>
        <dbReference type="Google" id="ProtNLM"/>
    </source>
</evidence>
<sequence>MAERVAKQLKAKGGKARRERVRSLNITIEEDKSTRRGNRLAALINACPLLEKLEMRSDEELTMGKGSTMSRALTVALSRLSNLEHFTYRGRHVFCHAVDFGALISSWPKLQTLVMPDCETKSFVERRAEDLVNLSSPIPLRRLELPLGGGSGENLDTITKIVNASRTTLRHLDLGSSREFNSSLSPAFTLSDLSAIASVAPQLHSFTSTSHIESQSLPPPHHYLSATLSALRDIRVLHLGLGGYDLTTLFPLLTPLPFLQVLSITVEHIGASIPEHAQERYRQISATDVIKFMEKAPELVQLTLPRAVRNLWEDCEVSGEVRMAAEDCGVRLRFAEKWSPSIFERF</sequence>
<comment type="caution">
    <text evidence="1">The sequence shown here is derived from an EMBL/GenBank/DDBJ whole genome shotgun (WGS) entry which is preliminary data.</text>
</comment>
<dbReference type="InterPro" id="IPR032675">
    <property type="entry name" value="LRR_dom_sf"/>
</dbReference>
<name>A0A1Y2DCW8_9BASI</name>
<evidence type="ECO:0000313" key="2">
    <source>
        <dbReference type="Proteomes" id="UP000193467"/>
    </source>
</evidence>
<protein>
    <recommendedName>
        <fullName evidence="3">F-box domain-containing protein</fullName>
    </recommendedName>
</protein>
<evidence type="ECO:0000313" key="1">
    <source>
        <dbReference type="EMBL" id="ORY57122.1"/>
    </source>
</evidence>
<dbReference type="SUPFAM" id="SSF52047">
    <property type="entry name" value="RNI-like"/>
    <property type="match status" value="1"/>
</dbReference>
<dbReference type="InParanoid" id="A0A1Y2DCW8"/>
<dbReference type="EMBL" id="MCGR01000083">
    <property type="protein sequence ID" value="ORY57122.1"/>
    <property type="molecule type" value="Genomic_DNA"/>
</dbReference>
<accession>A0A1Y2DCW8</accession>